<evidence type="ECO:0000256" key="5">
    <source>
        <dbReference type="ARBA" id="ARBA00022989"/>
    </source>
</evidence>
<keyword evidence="3" id="KW-1003">Cell membrane</keyword>
<dbReference type="InterPro" id="IPR005115">
    <property type="entry name" value="Gly_transporter"/>
</dbReference>
<feature type="transmembrane region" description="Helical" evidence="7">
    <location>
        <begin position="6"/>
        <end position="25"/>
    </location>
</feature>
<keyword evidence="4 7" id="KW-0812">Transmembrane</keyword>
<evidence type="ECO:0000256" key="1">
    <source>
        <dbReference type="ARBA" id="ARBA00004651"/>
    </source>
</evidence>
<evidence type="ECO:0000313" key="10">
    <source>
        <dbReference type="Proteomes" id="UP001198241"/>
    </source>
</evidence>
<evidence type="ECO:0000313" key="9">
    <source>
        <dbReference type="EMBL" id="MCC2157219.1"/>
    </source>
</evidence>
<reference evidence="9 10" key="1">
    <citation type="submission" date="2021-10" db="EMBL/GenBank/DDBJ databases">
        <title>Anaerobic single-cell dispensing facilitates the cultivation of human gut bacteria.</title>
        <authorList>
            <person name="Afrizal A."/>
        </authorList>
    </citation>
    <scope>NUCLEOTIDE SEQUENCE [LARGE SCALE GENOMIC DNA]</scope>
    <source>
        <strain evidence="9 10">CLA-AA-H247</strain>
    </source>
</reference>
<evidence type="ECO:0000256" key="2">
    <source>
        <dbReference type="ARBA" id="ARBA00008193"/>
    </source>
</evidence>
<keyword evidence="10" id="KW-1185">Reference proteome</keyword>
<sequence length="215" mass="23206">MDIIWYMFDMIGTIAFAVSGALVGVARKMDIFGMAVLALATAIGGGIVRDVLLGYFPPNSLRNVVYVTVVLAVTVIVFLIYNSRYRKHAMGPRSRASYLLADALGLASFTVTGASAGFKLYPELPIFIVLLGTITAVGGGIIRDMLAQRIPSVLKEDVYALPSIIGGIVYYLMVTSSWDSMAVYGAFTVVLVIRLLAIKYNWSLPKVGKTKPVAK</sequence>
<keyword evidence="5 7" id="KW-1133">Transmembrane helix</keyword>
<evidence type="ECO:0000256" key="6">
    <source>
        <dbReference type="ARBA" id="ARBA00023136"/>
    </source>
</evidence>
<organism evidence="9 10">
    <name type="scientific">Veillonella fallax</name>
    <dbReference type="NCBI Taxonomy" id="2881272"/>
    <lineage>
        <taxon>Bacteria</taxon>
        <taxon>Bacillati</taxon>
        <taxon>Bacillota</taxon>
        <taxon>Negativicutes</taxon>
        <taxon>Veillonellales</taxon>
        <taxon>Veillonellaceae</taxon>
        <taxon>Veillonella</taxon>
    </lineage>
</organism>
<accession>A0ABS8F440</accession>
<evidence type="ECO:0000256" key="4">
    <source>
        <dbReference type="ARBA" id="ARBA00022692"/>
    </source>
</evidence>
<feature type="domain" description="Glycine transporter" evidence="8">
    <location>
        <begin position="7"/>
        <end position="81"/>
    </location>
</feature>
<feature type="transmembrane region" description="Helical" evidence="7">
    <location>
        <begin position="181"/>
        <end position="202"/>
    </location>
</feature>
<keyword evidence="6 7" id="KW-0472">Membrane</keyword>
<evidence type="ECO:0000256" key="7">
    <source>
        <dbReference type="SAM" id="Phobius"/>
    </source>
</evidence>
<comment type="similarity">
    <text evidence="2">Belongs to the UPF0126 family.</text>
</comment>
<dbReference type="Pfam" id="PF03458">
    <property type="entry name" value="Gly_transporter"/>
    <property type="match status" value="2"/>
</dbReference>
<comment type="subcellular location">
    <subcellularLocation>
        <location evidence="1">Cell membrane</location>
        <topology evidence="1">Multi-pass membrane protein</topology>
    </subcellularLocation>
</comment>
<evidence type="ECO:0000256" key="3">
    <source>
        <dbReference type="ARBA" id="ARBA00022475"/>
    </source>
</evidence>
<feature type="domain" description="Glycine transporter" evidence="8">
    <location>
        <begin position="100"/>
        <end position="173"/>
    </location>
</feature>
<dbReference type="Proteomes" id="UP001198241">
    <property type="component" value="Unassembled WGS sequence"/>
</dbReference>
<dbReference type="RefSeq" id="WP_227721513.1">
    <property type="nucleotide sequence ID" value="NZ_JAJEQD010000021.1"/>
</dbReference>
<dbReference type="PANTHER" id="PTHR30506">
    <property type="entry name" value="INNER MEMBRANE PROTEIN"/>
    <property type="match status" value="1"/>
</dbReference>
<feature type="transmembrane region" description="Helical" evidence="7">
    <location>
        <begin position="32"/>
        <end position="52"/>
    </location>
</feature>
<name>A0ABS8F440_9FIRM</name>
<feature type="transmembrane region" description="Helical" evidence="7">
    <location>
        <begin position="124"/>
        <end position="146"/>
    </location>
</feature>
<feature type="transmembrane region" description="Helical" evidence="7">
    <location>
        <begin position="96"/>
        <end position="118"/>
    </location>
</feature>
<dbReference type="EMBL" id="JAJEQD010000021">
    <property type="protein sequence ID" value="MCC2157219.1"/>
    <property type="molecule type" value="Genomic_DNA"/>
</dbReference>
<dbReference type="PANTHER" id="PTHR30506:SF3">
    <property type="entry name" value="UPF0126 INNER MEMBRANE PROTEIN YADS-RELATED"/>
    <property type="match status" value="1"/>
</dbReference>
<evidence type="ECO:0000259" key="8">
    <source>
        <dbReference type="Pfam" id="PF03458"/>
    </source>
</evidence>
<protein>
    <submittedName>
        <fullName evidence="9">Trimeric intracellular cation channel family protein</fullName>
    </submittedName>
</protein>
<proteinExistence type="inferred from homology"/>
<feature type="transmembrane region" description="Helical" evidence="7">
    <location>
        <begin position="158"/>
        <end position="175"/>
    </location>
</feature>
<gene>
    <name evidence="9" type="ORF">LKD20_08745</name>
</gene>
<feature type="transmembrane region" description="Helical" evidence="7">
    <location>
        <begin position="64"/>
        <end position="84"/>
    </location>
</feature>
<comment type="caution">
    <text evidence="9">The sequence shown here is derived from an EMBL/GenBank/DDBJ whole genome shotgun (WGS) entry which is preliminary data.</text>
</comment>